<keyword evidence="2" id="KW-1185">Reference proteome</keyword>
<reference evidence="1 2" key="1">
    <citation type="journal article" date="2012" name="Stand. Genomic Sci.">
        <title>Complete genome sequence of Marinomonas posidonica type strain (IVIA-Po-181(T)).</title>
        <authorList>
            <person name="Lucas-Elio P."/>
            <person name="Goodwin L."/>
            <person name="Woyke T."/>
            <person name="Pitluck S."/>
            <person name="Nolan M."/>
            <person name="Kyrpides N.C."/>
            <person name="Detter J.C."/>
            <person name="Copeland A."/>
            <person name="Lu M."/>
            <person name="Bruce D."/>
            <person name="Detter C."/>
            <person name="Tapia R."/>
            <person name="Han S."/>
            <person name="Land M.L."/>
            <person name="Ivanova N."/>
            <person name="Mikhailova N."/>
            <person name="Johnston A.W."/>
            <person name="Sanchez-Amat A."/>
        </authorList>
    </citation>
    <scope>NUCLEOTIDE SEQUENCE [LARGE SCALE GENOMIC DNA]</scope>
    <source>
        <strain evidence="2">CECT 7376 / NCIMB 14433 / IVIA-Po-181</strain>
    </source>
</reference>
<accession>F6CU17</accession>
<dbReference type="KEGG" id="mpc:Mar181_1020"/>
<protein>
    <submittedName>
        <fullName evidence="1">Uncharacterized protein</fullName>
    </submittedName>
</protein>
<gene>
    <name evidence="1" type="ordered locus">Mar181_1020</name>
</gene>
<dbReference type="HOGENOM" id="CLU_3100580_0_0_6"/>
<dbReference type="STRING" id="491952.Mar181_1020"/>
<organism evidence="1 2">
    <name type="scientific">Marinomonas posidonica (strain CECT 7376 / NCIMB 14433 / IVIA-Po-181)</name>
    <dbReference type="NCBI Taxonomy" id="491952"/>
    <lineage>
        <taxon>Bacteria</taxon>
        <taxon>Pseudomonadati</taxon>
        <taxon>Pseudomonadota</taxon>
        <taxon>Gammaproteobacteria</taxon>
        <taxon>Oceanospirillales</taxon>
        <taxon>Oceanospirillaceae</taxon>
        <taxon>Marinomonas</taxon>
    </lineage>
</organism>
<sequence length="51" mass="5930">MKQIQPADVGDFSLCFSVIERLTITLNDRESYGIFFESLDNLERVYLISIE</sequence>
<name>F6CU17_MARPP</name>
<evidence type="ECO:0000313" key="1">
    <source>
        <dbReference type="EMBL" id="AEF54069.1"/>
    </source>
</evidence>
<dbReference type="Proteomes" id="UP000009230">
    <property type="component" value="Chromosome"/>
</dbReference>
<dbReference type="EMBL" id="CP002771">
    <property type="protein sequence ID" value="AEF54069.1"/>
    <property type="molecule type" value="Genomic_DNA"/>
</dbReference>
<proteinExistence type="predicted"/>
<evidence type="ECO:0000313" key="2">
    <source>
        <dbReference type="Proteomes" id="UP000009230"/>
    </source>
</evidence>
<dbReference type="AlphaFoldDB" id="F6CU17"/>